<dbReference type="GO" id="GO:0006888">
    <property type="term" value="P:endoplasmic reticulum to Golgi vesicle-mediated transport"/>
    <property type="evidence" value="ECO:0007669"/>
    <property type="project" value="TreeGrafter"/>
</dbReference>
<dbReference type="AlphaFoldDB" id="A0A8B7NPE7"/>
<dbReference type="Gene3D" id="3.40.50.150">
    <property type="entry name" value="Vaccinia Virus protein VP39"/>
    <property type="match status" value="1"/>
</dbReference>
<dbReference type="OrthoDB" id="6375659at2759"/>
<dbReference type="GO" id="GO:0005789">
    <property type="term" value="C:endoplasmic reticulum membrane"/>
    <property type="evidence" value="ECO:0007669"/>
    <property type="project" value="TreeGrafter"/>
</dbReference>
<evidence type="ECO:0000313" key="2">
    <source>
        <dbReference type="RefSeq" id="XP_018015545.2"/>
    </source>
</evidence>
<name>A0A8B7NPE7_HYAAZ</name>
<evidence type="ECO:0000313" key="1">
    <source>
        <dbReference type="Proteomes" id="UP000694843"/>
    </source>
</evidence>
<dbReference type="InterPro" id="IPR053202">
    <property type="entry name" value="EGF_Rcpt_Signaling_Reg"/>
</dbReference>
<proteinExistence type="predicted"/>
<dbReference type="GO" id="GO:0005794">
    <property type="term" value="C:Golgi apparatus"/>
    <property type="evidence" value="ECO:0007669"/>
    <property type="project" value="TreeGrafter"/>
</dbReference>
<protein>
    <submittedName>
        <fullName evidence="2">Uncharacterized protein LOC108672409</fullName>
    </submittedName>
</protein>
<dbReference type="GeneID" id="108672409"/>
<dbReference type="Proteomes" id="UP000694843">
    <property type="component" value="Unplaced"/>
</dbReference>
<dbReference type="PANTHER" id="PTHR34009:SF2">
    <property type="entry name" value="PROTEIN STAR"/>
    <property type="match status" value="1"/>
</dbReference>
<organism evidence="1 2">
    <name type="scientific">Hyalella azteca</name>
    <name type="common">Amphipod</name>
    <dbReference type="NCBI Taxonomy" id="294128"/>
    <lineage>
        <taxon>Eukaryota</taxon>
        <taxon>Metazoa</taxon>
        <taxon>Ecdysozoa</taxon>
        <taxon>Arthropoda</taxon>
        <taxon>Crustacea</taxon>
        <taxon>Multicrustacea</taxon>
        <taxon>Malacostraca</taxon>
        <taxon>Eumalacostraca</taxon>
        <taxon>Peracarida</taxon>
        <taxon>Amphipoda</taxon>
        <taxon>Senticaudata</taxon>
        <taxon>Talitrida</taxon>
        <taxon>Talitroidea</taxon>
        <taxon>Hyalellidae</taxon>
        <taxon>Hyalella</taxon>
    </lineage>
</organism>
<dbReference type="InterPro" id="IPR029063">
    <property type="entry name" value="SAM-dependent_MTases_sf"/>
</dbReference>
<gene>
    <name evidence="2" type="primary">LOC108672409</name>
</gene>
<dbReference type="PANTHER" id="PTHR34009">
    <property type="entry name" value="PROTEIN STAR"/>
    <property type="match status" value="1"/>
</dbReference>
<dbReference type="KEGG" id="hazt:108672409"/>
<dbReference type="GO" id="GO:0031902">
    <property type="term" value="C:late endosome membrane"/>
    <property type="evidence" value="ECO:0007669"/>
    <property type="project" value="TreeGrafter"/>
</dbReference>
<reference evidence="2" key="1">
    <citation type="submission" date="2025-08" db="UniProtKB">
        <authorList>
            <consortium name="RefSeq"/>
        </authorList>
    </citation>
    <scope>IDENTIFICATION</scope>
    <source>
        <tissue evidence="2">Whole organism</tissue>
    </source>
</reference>
<dbReference type="GO" id="GO:0016197">
    <property type="term" value="P:endosomal transport"/>
    <property type="evidence" value="ECO:0007669"/>
    <property type="project" value="TreeGrafter"/>
</dbReference>
<keyword evidence="1" id="KW-1185">Reference proteome</keyword>
<dbReference type="GO" id="GO:0005886">
    <property type="term" value="C:plasma membrane"/>
    <property type="evidence" value="ECO:0007669"/>
    <property type="project" value="TreeGrafter"/>
</dbReference>
<dbReference type="RefSeq" id="XP_018015545.2">
    <property type="nucleotide sequence ID" value="XM_018160056.2"/>
</dbReference>
<accession>A0A8B7NPE7</accession>
<sequence>MGHHRIGPCTMTYQRYARSLLKLWEESGSQFGHYDPLNFVSACAQMAGRFVEVGAQDGEFMSFTAHLDRRGFEGLLIEPNPRVITGDYRAPVGLITVPMKMPLWLRHNSGNLPPLLNRVQEGSNRLLTYVAKEDQELGYQVMVQCLPLTTMIQAAFRTTQVDLLTISTHGGELDILSTIVKDVLIRMLVVMAPMASEEEMTFLKNVTQSMNHTMIYSKSNVHIFLPSAEVQITAV</sequence>